<evidence type="ECO:0000256" key="4">
    <source>
        <dbReference type="RuleBase" id="RU362003"/>
    </source>
</evidence>
<evidence type="ECO:0000313" key="7">
    <source>
        <dbReference type="EMBL" id="BBE49394.1"/>
    </source>
</evidence>
<dbReference type="EC" id="5.4.99.-" evidence="4"/>
<dbReference type="GO" id="GO:0016866">
    <property type="term" value="F:intramolecular transferase activity"/>
    <property type="evidence" value="ECO:0007669"/>
    <property type="project" value="InterPro"/>
</dbReference>
<dbReference type="PANTHER" id="PTHR11764:SF20">
    <property type="entry name" value="LANOSTEROL SYNTHASE"/>
    <property type="match status" value="1"/>
</dbReference>
<dbReference type="SFLD" id="SFLDG01016">
    <property type="entry name" value="Prenyltransferase_Like_2"/>
    <property type="match status" value="1"/>
</dbReference>
<gene>
    <name evidence="7" type="primary">PpsSC1</name>
</gene>
<evidence type="ECO:0000259" key="6">
    <source>
        <dbReference type="Pfam" id="PF13249"/>
    </source>
</evidence>
<dbReference type="InterPro" id="IPR006400">
    <property type="entry name" value="Hopene-cyclase"/>
</dbReference>
<protein>
    <recommendedName>
        <fullName evidence="4">Terpene cyclase/mutase family member</fullName>
        <ecNumber evidence="4">5.4.99.-</ecNumber>
    </recommendedName>
</protein>
<dbReference type="EMBL" id="LC389076">
    <property type="protein sequence ID" value="BBE49394.1"/>
    <property type="molecule type" value="mRNA"/>
</dbReference>
<feature type="domain" description="Squalene cyclase N-terminal" evidence="6">
    <location>
        <begin position="36"/>
        <end position="323"/>
    </location>
</feature>
<feature type="domain" description="Squalene cyclase C-terminal" evidence="5">
    <location>
        <begin position="332"/>
        <end position="672"/>
    </location>
</feature>
<dbReference type="PANTHER" id="PTHR11764">
    <property type="entry name" value="TERPENE CYCLASE/MUTASE FAMILY MEMBER"/>
    <property type="match status" value="1"/>
</dbReference>
<dbReference type="Gene3D" id="1.50.10.20">
    <property type="match status" value="2"/>
</dbReference>
<evidence type="ECO:0000259" key="5">
    <source>
        <dbReference type="Pfam" id="PF13243"/>
    </source>
</evidence>
<dbReference type="SUPFAM" id="SSF48239">
    <property type="entry name" value="Terpenoid cyclases/Protein prenyltransferases"/>
    <property type="match status" value="2"/>
</dbReference>
<comment type="similarity">
    <text evidence="1 4">Belongs to the terpene cyclase/mutase family.</text>
</comment>
<name>A0A3G9ECX1_9MONI</name>
<dbReference type="GO" id="GO:0005811">
    <property type="term" value="C:lipid droplet"/>
    <property type="evidence" value="ECO:0007669"/>
    <property type="project" value="InterPro"/>
</dbReference>
<evidence type="ECO:0000256" key="3">
    <source>
        <dbReference type="ARBA" id="ARBA00023235"/>
    </source>
</evidence>
<dbReference type="InterPro" id="IPR032697">
    <property type="entry name" value="SQ_cyclase_N"/>
</dbReference>
<proteinExistence type="evidence at transcript level"/>
<dbReference type="CDD" id="cd02892">
    <property type="entry name" value="SQCY_1"/>
    <property type="match status" value="1"/>
</dbReference>
<sequence>MLPYNQDFYNEDEAIKAGHSKGAGNLSNPPTLEEAIKRSQDFLLSQQYPEGYWWAELEGNATITSHTVILYKILGIEDECPMDKMEKYLRRMQCSHGGWELFYGDGGALSVTIESYVALRLLNVPRTDPALKKALKFIVDKGGVTKSRMFTKICLALLGCFDWRGIPSLPPWVMLLPSWFLSSIYETACWARGCVVPLIVVFDKKPVFKVSPEVSFDELYAEGREHACKTLPFCGNWTSDFFIAADHVFKMMERLGVVPFQQWGIREAEKWLLERQEDTGDFVGVYPPMFYSVVCMKTLGYQVTDPVVQRALLSFKNFSIERADECSVQSSLSPVWDTALVVRSLVESGLPPDHPALQKAGEWLLQKQITKHGDWSFKNQSGVAGGWAFQFFNRWYPDLDDSAVVVMALGCLKLPNEDVKNGAITRCLKWISSMQARGGGWAAYDKDSNQHWINSAPFSDLKAMLDNSTADVTARVLEMVGRLKLQGTSFDEAHLLPPESIARGLAYLRREQESEGCWFGRWGVNYIYGTCGALAALSLVAPTTHEEEIARGARWLVQVQNMHGKKINGPQDGGWGETCFSYNDPALQGQGDVSTASQTAWALQGLLAAGDALGKYEVESIEHGVQYLLSTQRKDGSWHEAQFTGGGFPIHFYLRYHFYAQHFTLGSLARYRTRLQASKIKPPIP</sequence>
<dbReference type="AlphaFoldDB" id="A0A3G9ECX1"/>
<dbReference type="NCBIfam" id="TIGR01507">
    <property type="entry name" value="hopene_cyclase"/>
    <property type="match status" value="1"/>
</dbReference>
<dbReference type="InterPro" id="IPR008930">
    <property type="entry name" value="Terpenoid_cyclase/PrenylTrfase"/>
</dbReference>
<evidence type="ECO:0000256" key="1">
    <source>
        <dbReference type="ARBA" id="ARBA00009755"/>
    </source>
</evidence>
<dbReference type="Pfam" id="PF13243">
    <property type="entry name" value="SQHop_cyclase_C"/>
    <property type="match status" value="1"/>
</dbReference>
<dbReference type="InterPro" id="IPR018333">
    <property type="entry name" value="Squalene_cyclase"/>
</dbReference>
<dbReference type="Pfam" id="PF13249">
    <property type="entry name" value="SQHop_cyclase_N"/>
    <property type="match status" value="1"/>
</dbReference>
<dbReference type="InterPro" id="IPR032696">
    <property type="entry name" value="SQ_cyclase_C"/>
</dbReference>
<keyword evidence="3 4" id="KW-0413">Isomerase</keyword>
<organism evidence="7">
    <name type="scientific">Polystichum pseudomakinoi</name>
    <dbReference type="NCBI Taxonomy" id="348876"/>
    <lineage>
        <taxon>Eukaryota</taxon>
        <taxon>Viridiplantae</taxon>
        <taxon>Streptophyta</taxon>
        <taxon>Embryophyta</taxon>
        <taxon>Tracheophyta</taxon>
        <taxon>Polypodiopsida</taxon>
        <taxon>Polypodiidae</taxon>
        <taxon>Polypodiales</taxon>
        <taxon>Polypodiineae</taxon>
        <taxon>Dryopteridaceae</taxon>
        <taxon>Dryopteridoideae</taxon>
        <taxon>Polystichum</taxon>
    </lineage>
</organism>
<reference evidence="7" key="1">
    <citation type="journal article" date="2018" name="Molecules">
        <title>Squalene Cyclases and Cycloartenol Synthases from Polystichum polyblepharum and Six Allied Ferns.</title>
        <authorList>
            <person name="Shinozaki J."/>
            <person name="Nakane T."/>
            <person name="Takano A."/>
        </authorList>
    </citation>
    <scope>NUCLEOTIDE SEQUENCE</scope>
</reference>
<evidence type="ECO:0000256" key="2">
    <source>
        <dbReference type="ARBA" id="ARBA00022737"/>
    </source>
</evidence>
<accession>A0A3G9ECX1</accession>
<dbReference type="GO" id="GO:0016104">
    <property type="term" value="P:triterpenoid biosynthetic process"/>
    <property type="evidence" value="ECO:0007669"/>
    <property type="project" value="InterPro"/>
</dbReference>
<dbReference type="NCBIfam" id="TIGR01787">
    <property type="entry name" value="squalene_cyclas"/>
    <property type="match status" value="1"/>
</dbReference>
<keyword evidence="2" id="KW-0677">Repeat</keyword>